<organism evidence="1 2">
    <name type="scientific">Epicoccum nigrum</name>
    <name type="common">Soil fungus</name>
    <name type="synonym">Epicoccum purpurascens</name>
    <dbReference type="NCBI Taxonomy" id="105696"/>
    <lineage>
        <taxon>Eukaryota</taxon>
        <taxon>Fungi</taxon>
        <taxon>Dikarya</taxon>
        <taxon>Ascomycota</taxon>
        <taxon>Pezizomycotina</taxon>
        <taxon>Dothideomycetes</taxon>
        <taxon>Pleosporomycetidae</taxon>
        <taxon>Pleosporales</taxon>
        <taxon>Pleosporineae</taxon>
        <taxon>Didymellaceae</taxon>
        <taxon>Epicoccum</taxon>
    </lineage>
</organism>
<dbReference type="Proteomes" id="UP000193240">
    <property type="component" value="Unassembled WGS sequence"/>
</dbReference>
<evidence type="ECO:0000313" key="2">
    <source>
        <dbReference type="Proteomes" id="UP000193240"/>
    </source>
</evidence>
<keyword evidence="2" id="KW-1185">Reference proteome</keyword>
<evidence type="ECO:0000313" key="1">
    <source>
        <dbReference type="EMBL" id="OSS46045.1"/>
    </source>
</evidence>
<proteinExistence type="predicted"/>
<accession>A0A1Y2LQF1</accession>
<dbReference type="AlphaFoldDB" id="A0A1Y2LQF1"/>
<gene>
    <name evidence="1" type="ORF">B5807_08206</name>
</gene>
<dbReference type="InParanoid" id="A0A1Y2LQF1"/>
<sequence length="118" mass="13475">MGRREFYICYYGINNKYPDTNSYYERPAVQSLYSRKRWPSHQPTRHTQTAVHVTLGVSKSIHSGYATFVAAAWAVEAFLILKQHELVYVQGSTGDAYAEPAEYSVSIRAKCECKECRA</sequence>
<dbReference type="EMBL" id="KZ107852">
    <property type="protein sequence ID" value="OSS46045.1"/>
    <property type="molecule type" value="Genomic_DNA"/>
</dbReference>
<reference evidence="1 2" key="1">
    <citation type="journal article" date="2017" name="Genome Announc.">
        <title>Genome sequence of the saprophytic ascomycete Epicoccum nigrum ICMP 19927 strain isolated from New Zealand.</title>
        <authorList>
            <person name="Fokin M."/>
            <person name="Fleetwood D."/>
            <person name="Weir B.S."/>
            <person name="Villas-Boas S.G."/>
        </authorList>
    </citation>
    <scope>NUCLEOTIDE SEQUENCE [LARGE SCALE GENOMIC DNA]</scope>
    <source>
        <strain evidence="1 2">ICMP 19927</strain>
    </source>
</reference>
<name>A0A1Y2LQF1_EPING</name>
<protein>
    <submittedName>
        <fullName evidence="1">Uncharacterized protein</fullName>
    </submittedName>
</protein>